<organism evidence="1 2">
    <name type="scientific">Acinetobacter modestus</name>
    <dbReference type="NCBI Taxonomy" id="1776740"/>
    <lineage>
        <taxon>Bacteria</taxon>
        <taxon>Pseudomonadati</taxon>
        <taxon>Pseudomonadota</taxon>
        <taxon>Gammaproteobacteria</taxon>
        <taxon>Moraxellales</taxon>
        <taxon>Moraxellaceae</taxon>
        <taxon>Acinetobacter</taxon>
    </lineage>
</organism>
<protein>
    <submittedName>
        <fullName evidence="1">Uncharacterized protein</fullName>
    </submittedName>
</protein>
<comment type="caution">
    <text evidence="1">The sequence shown here is derived from an EMBL/GenBank/DDBJ whole genome shotgun (WGS) entry which is preliminary data.</text>
</comment>
<gene>
    <name evidence="1" type="ORF">F992_01707</name>
</gene>
<dbReference type="Proteomes" id="UP000013190">
    <property type="component" value="Unassembled WGS sequence"/>
</dbReference>
<accession>A0ABN0JP69</accession>
<dbReference type="EMBL" id="APOJ01000023">
    <property type="protein sequence ID" value="ENU27102.1"/>
    <property type="molecule type" value="Genomic_DNA"/>
</dbReference>
<dbReference type="GeneID" id="92835103"/>
<keyword evidence="2" id="KW-1185">Reference proteome</keyword>
<name>A0ABN0JP69_9GAMM</name>
<reference evidence="1 2" key="2">
    <citation type="journal article" date="2016" name="Int. J. Syst. Evol. Microbiol.">
        <title>Taxonomy of haemolytic and/or proteolytic strains of the genus Acinetobacter with the proposal of Acinetobacter courvalinii sp. nov. (genomic species 14 sensu Bouvet &amp; Jeanjean), Acinetobacter dispersus sp. nov. (genomic species 17), Acinetobacter modestus sp. nov., Acinetobacter proteolyticus sp. nov. and Acinetobacter vivianii sp. nov.</title>
        <authorList>
            <person name="Nemec A."/>
            <person name="Radolfova-Krizova L."/>
            <person name="Maixnerova M."/>
            <person name="Vrestiakova E."/>
            <person name="Jezek P."/>
            <person name="Sedo O."/>
        </authorList>
    </citation>
    <scope>NUCLEOTIDE SEQUENCE [LARGE SCALE GENOMIC DNA]</scope>
    <source>
        <strain evidence="1 2">NIPH 236</strain>
    </source>
</reference>
<proteinExistence type="predicted"/>
<dbReference type="RefSeq" id="WP_004661763.1">
    <property type="nucleotide sequence ID" value="NZ_BMDV01000002.1"/>
</dbReference>
<evidence type="ECO:0000313" key="2">
    <source>
        <dbReference type="Proteomes" id="UP000013190"/>
    </source>
</evidence>
<evidence type="ECO:0000313" key="1">
    <source>
        <dbReference type="EMBL" id="ENU27102.1"/>
    </source>
</evidence>
<sequence length="280" mass="30550">MANDINGVQAANADKTTLPVDYSADPFWGYVSKHKFAEFNLCTMERDAETKEPIFSYDLSQPTIRAFLTDGDISFESQWQTPFENSNPELKMPMMMAALQTGQALASGGAAGTAIRNNLGDAAADLISKGFQPLADFAKSVEGKTNLNKVNTTQVFLSTASVHLNLSVFFIALKDARAEVENKLMYLQSWSLPTHLSQGTVLTDLISEGGEGLFSGLIPPYITVTTHGKTYMPFILQSVSAPIVAPIDKEGNRLSLTVNLSLISRAAWDAKDVRKLYKVE</sequence>
<reference evidence="2" key="1">
    <citation type="submission" date="2013-02" db="EMBL/GenBank/DDBJ databases">
        <title>The Genome Sequence of Acinetobacter sp. NIPH 236.</title>
        <authorList>
            <consortium name="The Broad Institute Genome Sequencing Platform"/>
            <consortium name="The Broad Institute Genome Sequencing Center for Infectious Disease"/>
            <person name="Cerqueira G."/>
            <person name="Feldgarden M."/>
            <person name="Courvalin P."/>
            <person name="Perichon B."/>
            <person name="Grillot-Courvalin C."/>
            <person name="Clermont D."/>
            <person name="Rocha E."/>
            <person name="Yoon E.-J."/>
            <person name="Nemec A."/>
            <person name="Walker B."/>
            <person name="Young S.K."/>
            <person name="Zeng Q."/>
            <person name="Gargeya S."/>
            <person name="Fitzgerald M."/>
            <person name="Haas B."/>
            <person name="Abouelleil A."/>
            <person name="Alvarado L."/>
            <person name="Arachchi H.M."/>
            <person name="Berlin A.M."/>
            <person name="Chapman S.B."/>
            <person name="Dewar J."/>
            <person name="Goldberg J."/>
            <person name="Griggs A."/>
            <person name="Gujja S."/>
            <person name="Hansen M."/>
            <person name="Howarth C."/>
            <person name="Imamovic A."/>
            <person name="Larimer J."/>
            <person name="McCowan C."/>
            <person name="Murphy C."/>
            <person name="Neiman D."/>
            <person name="Pearson M."/>
            <person name="Priest M."/>
            <person name="Roberts A."/>
            <person name="Saif S."/>
            <person name="Shea T."/>
            <person name="Sisk P."/>
            <person name="Sykes S."/>
            <person name="Wortman J."/>
            <person name="Nusbaum C."/>
            <person name="Birren B."/>
        </authorList>
    </citation>
    <scope>NUCLEOTIDE SEQUENCE [LARGE SCALE GENOMIC DNA]</scope>
    <source>
        <strain evidence="2">NIPH 236</strain>
    </source>
</reference>